<feature type="coiled-coil region" evidence="1">
    <location>
        <begin position="583"/>
        <end position="610"/>
    </location>
</feature>
<evidence type="ECO:0000313" key="4">
    <source>
        <dbReference type="Proteomes" id="UP000239907"/>
    </source>
</evidence>
<feature type="compositionally biased region" description="Basic and acidic residues" evidence="2">
    <location>
        <begin position="1460"/>
        <end position="1475"/>
    </location>
</feature>
<comment type="caution">
    <text evidence="3">The sequence shown here is derived from an EMBL/GenBank/DDBJ whole genome shotgun (WGS) entry which is preliminary data.</text>
</comment>
<dbReference type="OrthoDB" id="175881at2"/>
<evidence type="ECO:0000313" key="3">
    <source>
        <dbReference type="EMBL" id="PQJ29839.1"/>
    </source>
</evidence>
<evidence type="ECO:0000256" key="1">
    <source>
        <dbReference type="SAM" id="Coils"/>
    </source>
</evidence>
<dbReference type="Gene3D" id="2.60.120.200">
    <property type="match status" value="1"/>
</dbReference>
<proteinExistence type="predicted"/>
<dbReference type="Pfam" id="PF13385">
    <property type="entry name" value="Laminin_G_3"/>
    <property type="match status" value="1"/>
</dbReference>
<organism evidence="3 4">
    <name type="scientific">Rubritalea profundi</name>
    <dbReference type="NCBI Taxonomy" id="1658618"/>
    <lineage>
        <taxon>Bacteria</taxon>
        <taxon>Pseudomonadati</taxon>
        <taxon>Verrucomicrobiota</taxon>
        <taxon>Verrucomicrobiia</taxon>
        <taxon>Verrucomicrobiales</taxon>
        <taxon>Rubritaleaceae</taxon>
        <taxon>Rubritalea</taxon>
    </lineage>
</organism>
<dbReference type="RefSeq" id="WP_105044355.1">
    <property type="nucleotide sequence ID" value="NZ_MQWA01000001.1"/>
</dbReference>
<sequence length="1810" mass="203484">MSDALLVPIHVDALVLDADRLMVEAMADFSRLPYVDRQLKREINADHANISESIVSQPFQSQNLHLKAGVHLHWSMPDALTRGVHHGKETRFPALPNRWLITRNKGSNQKSWVVESDYIFPLPKKGDKNYEEYALAERERSGSISYFYREIDKKRNEPFRYVGRQVPLDLWLQESKPPESSYFPEETPLTALGYGEIAFAAFYPNCHSVFGFHDDEVTAGDSGYRYEIIGWHSTGTHDPVKRLVLGQAILKCFEVDPSGVDQDRAGKTMRRDDFLNTCIDATRSDSRNSLAEILDDLIRGDALRSELHEFLALQSHDFVQAGLAFFQEGENAKFLAIQKLKDFDWKLPDVTDTGSLDRTLYYSSVSFAAENPKDGIQKPNIAGEVKISIGNTTMEALSAYLAHELTDGEDSEFGPTPEAKVLERLEDQLESLHLSGKLANRKLDIGPKFREARHSSGFTPVSSGLRWAVRLQSRSPQSVTPSVAGKDGGEAEGLQHSSAAHAQAQRRVMLPPEMTTQLSDLNRLQDRYDKAQHEIQTQRKQLFSDWYKYMMATYHPADTIRGDDYPDVDEVKFFIEEYDLKPLEKIVGELEKIDAKRDEAKGQLDHLINHYNDSLIVHFRPDAGTPLGRPAGMDAAGLQGRLEHNLQFREEPTAVAASTNSAFKKSLPFNGQTSFARVKLEMLGAEAHGGVTFSAWIKPDQKTEGKRIVFKIGTLLLQLEPIRRGATARIVVSCPNVDERIGVITPGRWHHLAITCERPMTKAPDAQNPKEPKPESPVLVVYIDGQRSNLPGKKAIGSLNKFDQLFIGARSENDPNGFQGEMTQVRVDNRALLPAEVRRDMNGGARSDYQLYSKAAPRYWQPNEPVILMEGKGIRSTERHGMDGVLECPLIKSLPTALQDMAAGKQKPRKAGFDAAVKKFSGSLGSALEGSTKEIPQRTWQGQPWHPIMLEWEVLLRPARGNKEIEGASFAPDVITANYGLRDNAVDLKVKKKDLKELAAGTVYSNRCYLTPHGSEQLRERIAEYLKTFLDDLGEKIYAFKEQKEHETLPADEALKSYHESLASWFNSEQPKRPELASSEGVIKLTQDFLNQLKTWYTKKPTYDDPANKKFEDLSKHKKADDPVYVVICAGLKLYDEAGDPKTFLSQSLGGFNDELLMHKQTMQLPVEDPLGFDDYQSFTKKVAGLLGDSIHSAPEPTNQFNPIRTGAMSVTRLRLVDTFGQVKDFNEEAILAAGHEIITPQRLSVPFSPHLTWMPPRLVQPARVDFRWLRSNETDPDATPICGWVLPNNLQKTLAVYDHDGGALGSILQRGNAIQWEPAPGRNREVDEIKDINPHLAKMVKHILGKQGAQNFLEDFLTTIESALETIDPQGHAQHRSLALLMGRPIAVVRASLDLQLQGTPAIHQGWHAFQQDLRRDHRETDNFTKVQFPVRIGEYQQLNDGVVGYWIEEKEDGADEGYRYQHDEDGQGKDSVGKDGTFYAPQTPDNAPNKTIDHPDINLHQDNEPVHITQSIDSPKLTATLLFDARKVHLTSGALPTKVIDIPAEEYAAAFEAIEVTFLTAPILTAHGTRSVAVPDETGFDWTWLEHKRWLDKTVFAESLSNKSTSAQADKLWDRLVVSQWITPDPTNMNRARIIPMGRRGSHEKLKTKTGETAKERSILEDDIERLFWSETTSVSVMERDTFLDQLKALSGVSDKKLCEEIWRHLLHAKVRWLAAIPEDTTRARVVPIDERAPINLELHPEWITALKATVPQLGEDGTATAKWVERIFNSESLELSPVETTAAFGIGLEIREGWLVLKKHREDEIHA</sequence>
<accession>A0A2S7U487</accession>
<dbReference type="InterPro" id="IPR013320">
    <property type="entry name" value="ConA-like_dom_sf"/>
</dbReference>
<dbReference type="EMBL" id="MQWA01000001">
    <property type="protein sequence ID" value="PQJ29839.1"/>
    <property type="molecule type" value="Genomic_DNA"/>
</dbReference>
<name>A0A2S7U487_9BACT</name>
<dbReference type="SUPFAM" id="SSF49899">
    <property type="entry name" value="Concanavalin A-like lectins/glucanases"/>
    <property type="match status" value="1"/>
</dbReference>
<keyword evidence="4" id="KW-1185">Reference proteome</keyword>
<feature type="compositionally biased region" description="Low complexity" evidence="2">
    <location>
        <begin position="495"/>
        <end position="504"/>
    </location>
</feature>
<reference evidence="3 4" key="1">
    <citation type="submission" date="2016-12" db="EMBL/GenBank/DDBJ databases">
        <title>Study of bacterial adaptation to deep sea.</title>
        <authorList>
            <person name="Song J."/>
            <person name="Yoshizawa S."/>
            <person name="Kogure K."/>
        </authorList>
    </citation>
    <scope>NUCLEOTIDE SEQUENCE [LARGE SCALE GENOMIC DNA]</scope>
    <source>
        <strain evidence="3 4">SAORIC-165</strain>
    </source>
</reference>
<gene>
    <name evidence="3" type="ORF">BSZ32_16025</name>
</gene>
<feature type="region of interest" description="Disordered" evidence="2">
    <location>
        <begin position="1460"/>
        <end position="1493"/>
    </location>
</feature>
<keyword evidence="1" id="KW-0175">Coiled coil</keyword>
<feature type="coiled-coil region" evidence="1">
    <location>
        <begin position="514"/>
        <end position="541"/>
    </location>
</feature>
<protein>
    <submittedName>
        <fullName evidence="3">Uncharacterized protein</fullName>
    </submittedName>
</protein>
<evidence type="ECO:0000256" key="2">
    <source>
        <dbReference type="SAM" id="MobiDB-lite"/>
    </source>
</evidence>
<feature type="region of interest" description="Disordered" evidence="2">
    <location>
        <begin position="472"/>
        <end position="504"/>
    </location>
</feature>
<dbReference type="Proteomes" id="UP000239907">
    <property type="component" value="Unassembled WGS sequence"/>
</dbReference>
<feature type="compositionally biased region" description="Polar residues" evidence="2">
    <location>
        <begin position="472"/>
        <end position="481"/>
    </location>
</feature>